<dbReference type="InterPro" id="IPR035965">
    <property type="entry name" value="PAS-like_dom_sf"/>
</dbReference>
<dbReference type="PROSITE" id="PS50112">
    <property type="entry name" value="PAS"/>
    <property type="match status" value="1"/>
</dbReference>
<dbReference type="PANTHER" id="PTHR44757">
    <property type="entry name" value="DIGUANYLATE CYCLASE DGCP"/>
    <property type="match status" value="1"/>
</dbReference>
<dbReference type="SUPFAM" id="SSF141868">
    <property type="entry name" value="EAL domain-like"/>
    <property type="match status" value="1"/>
</dbReference>
<reference evidence="5 6" key="1">
    <citation type="submission" date="2020-08" db="EMBL/GenBank/DDBJ databases">
        <title>Sequencing the genomes of 1000 actinobacteria strains.</title>
        <authorList>
            <person name="Klenk H.-P."/>
        </authorList>
    </citation>
    <scope>NUCLEOTIDE SEQUENCE [LARGE SCALE GENOMIC DNA]</scope>
    <source>
        <strain evidence="5 6">DSM 45084</strain>
    </source>
</reference>
<dbReference type="InterPro" id="IPR000160">
    <property type="entry name" value="GGDEF_dom"/>
</dbReference>
<dbReference type="Gene3D" id="3.30.450.20">
    <property type="entry name" value="PAS domain"/>
    <property type="match status" value="1"/>
</dbReference>
<dbReference type="InterPro" id="IPR013656">
    <property type="entry name" value="PAS_4"/>
</dbReference>
<dbReference type="PROSITE" id="PS50883">
    <property type="entry name" value="EAL"/>
    <property type="match status" value="1"/>
</dbReference>
<feature type="domain" description="EAL" evidence="3">
    <location>
        <begin position="419"/>
        <end position="655"/>
    </location>
</feature>
<dbReference type="InterPro" id="IPR000014">
    <property type="entry name" value="PAS"/>
</dbReference>
<dbReference type="InterPro" id="IPR001633">
    <property type="entry name" value="EAL_dom"/>
</dbReference>
<dbReference type="SUPFAM" id="SSF55785">
    <property type="entry name" value="PYP-like sensor domain (PAS domain)"/>
    <property type="match status" value="1"/>
</dbReference>
<dbReference type="AlphaFoldDB" id="A0A7W7T750"/>
<dbReference type="PANTHER" id="PTHR44757:SF2">
    <property type="entry name" value="BIOFILM ARCHITECTURE MAINTENANCE PROTEIN MBAA"/>
    <property type="match status" value="1"/>
</dbReference>
<name>A0A7W7T750_9PSEU</name>
<dbReference type="InterPro" id="IPR035919">
    <property type="entry name" value="EAL_sf"/>
</dbReference>
<proteinExistence type="predicted"/>
<dbReference type="Proteomes" id="UP000542674">
    <property type="component" value="Unassembled WGS sequence"/>
</dbReference>
<dbReference type="Gene3D" id="3.30.70.270">
    <property type="match status" value="1"/>
</dbReference>
<sequence length="655" mass="71071">MRAVHPTAYVPLSPAEIEEFLLDQVDELLAICTDEPFRADDADEVGKRLVRTDFTDSEAIRVTVELLAKALADAGVPADRLVSVLAAVGAGYAAGLRQHVFDQQEAVKNSLWTAKRRVERVLAASEARFREVFESSAIGIAITDLHGECVEANEALAGMVDRTLAELTGLRLTKLFHADDADPLTDAYRAARSGRVDRFREQRRLVRGDGEPLWVHLAVSLLRDGDGTPAYFVTMVEDVSELHLLQKNLDHQLLHDSLTGLSNRQHFVSRLESMHGARRGAITLYQLDLDSFAVVNNGLGHAVGDELLKEVGRRLEHVVAPDRAFVARIGADEFAIVAPSADTARVPAMIERINEALDRPLPSGAALSATVGVLHRPDARWDVAEVLRAANSTLRRAKAKGKRQWLTYDRHHDAVARPSLEAAARMPGALRDGAIDVEYQPVVAPGSDVVGYVARLRWDGFGHDRCVEMADANGLALTLGQWALHEATGTAAGWAHGVLHVELSAMQSRDADLVATVQRTLADTGLAASSLKLWLDTRAMLDGAGEDNAQVLRDNGIAVGLTRYNGGQAELALARELGVDSLLVAPTVVRRLAREDESVLHTAMSVMTGVVRRTGLAVAVPEVDTPTQARWWTGIGVDLVFGSYYGDPVPSWELA</sequence>
<dbReference type="Pfam" id="PF08448">
    <property type="entry name" value="PAS_4"/>
    <property type="match status" value="1"/>
</dbReference>
<dbReference type="InterPro" id="IPR052155">
    <property type="entry name" value="Biofilm_reg_signaling"/>
</dbReference>
<feature type="domain" description="GGDEF" evidence="4">
    <location>
        <begin position="280"/>
        <end position="410"/>
    </location>
</feature>
<dbReference type="SMART" id="SM00052">
    <property type="entry name" value="EAL"/>
    <property type="match status" value="1"/>
</dbReference>
<dbReference type="NCBIfam" id="TIGR00254">
    <property type="entry name" value="GGDEF"/>
    <property type="match status" value="1"/>
</dbReference>
<dbReference type="RefSeq" id="WP_184672787.1">
    <property type="nucleotide sequence ID" value="NZ_BAABAI010000049.1"/>
</dbReference>
<dbReference type="SMART" id="SM00091">
    <property type="entry name" value="PAS"/>
    <property type="match status" value="1"/>
</dbReference>
<dbReference type="SMART" id="SM00086">
    <property type="entry name" value="PAC"/>
    <property type="match status" value="1"/>
</dbReference>
<dbReference type="SMART" id="SM00267">
    <property type="entry name" value="GGDEF"/>
    <property type="match status" value="1"/>
</dbReference>
<dbReference type="SUPFAM" id="SSF55073">
    <property type="entry name" value="Nucleotide cyclase"/>
    <property type="match status" value="1"/>
</dbReference>
<dbReference type="Pfam" id="PF00990">
    <property type="entry name" value="GGDEF"/>
    <property type="match status" value="1"/>
</dbReference>
<dbReference type="InterPro" id="IPR029787">
    <property type="entry name" value="Nucleotide_cyclase"/>
</dbReference>
<dbReference type="InterPro" id="IPR001610">
    <property type="entry name" value="PAC"/>
</dbReference>
<dbReference type="Pfam" id="PF00563">
    <property type="entry name" value="EAL"/>
    <property type="match status" value="1"/>
</dbReference>
<dbReference type="PROSITE" id="PS50113">
    <property type="entry name" value="PAC"/>
    <property type="match status" value="1"/>
</dbReference>
<dbReference type="InterPro" id="IPR043128">
    <property type="entry name" value="Rev_trsase/Diguanyl_cyclase"/>
</dbReference>
<evidence type="ECO:0000313" key="6">
    <source>
        <dbReference type="Proteomes" id="UP000542674"/>
    </source>
</evidence>
<dbReference type="NCBIfam" id="TIGR00229">
    <property type="entry name" value="sensory_box"/>
    <property type="match status" value="1"/>
</dbReference>
<dbReference type="EMBL" id="JACHJS010000001">
    <property type="protein sequence ID" value="MBB4967798.1"/>
    <property type="molecule type" value="Genomic_DNA"/>
</dbReference>
<dbReference type="Gene3D" id="3.20.20.450">
    <property type="entry name" value="EAL domain"/>
    <property type="match status" value="1"/>
</dbReference>
<organism evidence="5 6">
    <name type="scientific">Saccharothrix violaceirubra</name>
    <dbReference type="NCBI Taxonomy" id="413306"/>
    <lineage>
        <taxon>Bacteria</taxon>
        <taxon>Bacillati</taxon>
        <taxon>Actinomycetota</taxon>
        <taxon>Actinomycetes</taxon>
        <taxon>Pseudonocardiales</taxon>
        <taxon>Pseudonocardiaceae</taxon>
        <taxon>Saccharothrix</taxon>
    </lineage>
</organism>
<dbReference type="CDD" id="cd01948">
    <property type="entry name" value="EAL"/>
    <property type="match status" value="1"/>
</dbReference>
<gene>
    <name evidence="5" type="ORF">F4559_005157</name>
</gene>
<evidence type="ECO:0000259" key="1">
    <source>
        <dbReference type="PROSITE" id="PS50112"/>
    </source>
</evidence>
<protein>
    <submittedName>
        <fullName evidence="5">Diguanylate cyclase (GGDEF)-like protein/PAS domain S-box-containing protein</fullName>
    </submittedName>
</protein>
<feature type="domain" description="PAS" evidence="1">
    <location>
        <begin position="125"/>
        <end position="195"/>
    </location>
</feature>
<comment type="caution">
    <text evidence="5">The sequence shown here is derived from an EMBL/GenBank/DDBJ whole genome shotgun (WGS) entry which is preliminary data.</text>
</comment>
<dbReference type="PROSITE" id="PS50887">
    <property type="entry name" value="GGDEF"/>
    <property type="match status" value="1"/>
</dbReference>
<dbReference type="InterPro" id="IPR000700">
    <property type="entry name" value="PAS-assoc_C"/>
</dbReference>
<accession>A0A7W7T750</accession>
<dbReference type="CDD" id="cd00130">
    <property type="entry name" value="PAS"/>
    <property type="match status" value="1"/>
</dbReference>
<evidence type="ECO:0000313" key="5">
    <source>
        <dbReference type="EMBL" id="MBB4967798.1"/>
    </source>
</evidence>
<evidence type="ECO:0000259" key="3">
    <source>
        <dbReference type="PROSITE" id="PS50883"/>
    </source>
</evidence>
<evidence type="ECO:0000259" key="2">
    <source>
        <dbReference type="PROSITE" id="PS50113"/>
    </source>
</evidence>
<keyword evidence="6" id="KW-1185">Reference proteome</keyword>
<feature type="domain" description="PAC" evidence="2">
    <location>
        <begin position="199"/>
        <end position="251"/>
    </location>
</feature>
<dbReference type="CDD" id="cd01949">
    <property type="entry name" value="GGDEF"/>
    <property type="match status" value="1"/>
</dbReference>
<evidence type="ECO:0000259" key="4">
    <source>
        <dbReference type="PROSITE" id="PS50887"/>
    </source>
</evidence>